<sequence>MEGLFNVPLKRSKTVGSQPSGLNNPQISQDEIFTELFHQYTTKSKDALQISFITSTKKPQKRYHPFYTHQFFGNMEVILGYTNLQISLTYTPSGRHCLLEQTQEDMIPFKNKDNKWNSSPEQIFQKINKYFVEGSLMKDPDAWTEHLVDEIKTGWKPPGKLINEFKINLGKKKSTTEEEKEKEKEKEQEKEQETKQEQEQEQEQEKTYVVYRGTFEDKEFSNYFHTIEHILIYFINAASFLQLEDKRWVVYLLFEKSEPKTQEESPTYLLAGIMTAYRHFYYPDKFRFRVSQALILPPFQGHGFGRKLLGLMYEEAWADKNVAEITVEAPVENFQKMRISLDLMLCWKNNFLLEKDKEDPNFVNQDQIKMIQKKLKFHKKQINRCIEVAWYHSFQKRKQSKIKEEIKEKKTELEEEEEDDDDDEEEEEEFRNFTLATKKRIIAQLGVYDTDESKMRKDLENKFQLELKSFERISQKAIQGLKKN</sequence>
<dbReference type="GO" id="GO:0004402">
    <property type="term" value="F:histone acetyltransferase activity"/>
    <property type="evidence" value="ECO:0007669"/>
    <property type="project" value="InterPro"/>
</dbReference>
<dbReference type="Gene3D" id="3.90.360.10">
    <property type="entry name" value="Histone acetyl transferase 1 (HAT1), N-terminal domain"/>
    <property type="match status" value="1"/>
</dbReference>
<dbReference type="GO" id="GO:0000781">
    <property type="term" value="C:chromosome, telomeric region"/>
    <property type="evidence" value="ECO:0007669"/>
    <property type="project" value="GOC"/>
</dbReference>
<evidence type="ECO:0000256" key="6">
    <source>
        <dbReference type="SAM" id="MobiDB-lite"/>
    </source>
</evidence>
<dbReference type="Pfam" id="PF10394">
    <property type="entry name" value="Hat1_N"/>
    <property type="match status" value="1"/>
</dbReference>
<organism evidence="8 9">
    <name type="scientific">Anaeramoeba flamelloides</name>
    <dbReference type="NCBI Taxonomy" id="1746091"/>
    <lineage>
        <taxon>Eukaryota</taxon>
        <taxon>Metamonada</taxon>
        <taxon>Anaeramoebidae</taxon>
        <taxon>Anaeramoeba</taxon>
    </lineage>
</organism>
<evidence type="ECO:0000313" key="9">
    <source>
        <dbReference type="Proteomes" id="UP001146793"/>
    </source>
</evidence>
<feature type="compositionally biased region" description="Acidic residues" evidence="6">
    <location>
        <begin position="413"/>
        <end position="429"/>
    </location>
</feature>
<name>A0AAV7YUJ5_9EUKA</name>
<feature type="region of interest" description="Disordered" evidence="6">
    <location>
        <begin position="173"/>
        <end position="203"/>
    </location>
</feature>
<keyword evidence="3" id="KW-0808">Transferase</keyword>
<evidence type="ECO:0000256" key="4">
    <source>
        <dbReference type="ARBA" id="ARBA00023315"/>
    </source>
</evidence>
<feature type="domain" description="Histone acetyl transferase HAT1 N-terminal" evidence="7">
    <location>
        <begin position="40"/>
        <end position="235"/>
    </location>
</feature>
<dbReference type="GO" id="GO:0031509">
    <property type="term" value="P:subtelomeric heterochromatin formation"/>
    <property type="evidence" value="ECO:0007669"/>
    <property type="project" value="InterPro"/>
</dbReference>
<dbReference type="Gene3D" id="3.40.630.30">
    <property type="match status" value="1"/>
</dbReference>
<dbReference type="PANTHER" id="PTHR12046">
    <property type="entry name" value="HISTONE ACETYLTRANSFERASE TYPE B CATALYTIC SUBUNIT"/>
    <property type="match status" value="1"/>
</dbReference>
<evidence type="ECO:0000313" key="8">
    <source>
        <dbReference type="EMBL" id="KAJ3432397.1"/>
    </source>
</evidence>
<dbReference type="GO" id="GO:0005634">
    <property type="term" value="C:nucleus"/>
    <property type="evidence" value="ECO:0007669"/>
    <property type="project" value="InterPro"/>
</dbReference>
<comment type="similarity">
    <text evidence="1">Belongs to the HAT1 family.</text>
</comment>
<evidence type="ECO:0000259" key="7">
    <source>
        <dbReference type="Pfam" id="PF10394"/>
    </source>
</evidence>
<feature type="region of interest" description="Disordered" evidence="6">
    <location>
        <begin position="408"/>
        <end position="431"/>
    </location>
</feature>
<evidence type="ECO:0000256" key="2">
    <source>
        <dbReference type="ARBA" id="ARBA00013184"/>
    </source>
</evidence>
<accession>A0AAV7YUJ5</accession>
<keyword evidence="4" id="KW-0012">Acyltransferase</keyword>
<comment type="catalytic activity">
    <reaction evidence="5">
        <text>L-lysyl-[protein] + acetyl-CoA = N(6)-acetyl-L-lysyl-[protein] + CoA + H(+)</text>
        <dbReference type="Rhea" id="RHEA:45948"/>
        <dbReference type="Rhea" id="RHEA-COMP:9752"/>
        <dbReference type="Rhea" id="RHEA-COMP:10731"/>
        <dbReference type="ChEBI" id="CHEBI:15378"/>
        <dbReference type="ChEBI" id="CHEBI:29969"/>
        <dbReference type="ChEBI" id="CHEBI:57287"/>
        <dbReference type="ChEBI" id="CHEBI:57288"/>
        <dbReference type="ChEBI" id="CHEBI:61930"/>
        <dbReference type="EC" id="2.3.1.48"/>
    </reaction>
</comment>
<dbReference type="EC" id="2.3.1.48" evidence="2"/>
<dbReference type="Proteomes" id="UP001146793">
    <property type="component" value="Unassembled WGS sequence"/>
</dbReference>
<evidence type="ECO:0000256" key="1">
    <source>
        <dbReference type="ARBA" id="ARBA00010543"/>
    </source>
</evidence>
<dbReference type="AlphaFoldDB" id="A0AAV7YUJ5"/>
<dbReference type="InterPro" id="IPR017380">
    <property type="entry name" value="Hist_AcTrfase_B-typ_cat-su"/>
</dbReference>
<evidence type="ECO:0000256" key="3">
    <source>
        <dbReference type="ARBA" id="ARBA00022679"/>
    </source>
</evidence>
<dbReference type="EMBL" id="JANTQA010000047">
    <property type="protein sequence ID" value="KAJ3432397.1"/>
    <property type="molecule type" value="Genomic_DNA"/>
</dbReference>
<dbReference type="InterPro" id="IPR016181">
    <property type="entry name" value="Acyl_CoA_acyltransferase"/>
</dbReference>
<protein>
    <recommendedName>
        <fullName evidence="2">histone acetyltransferase</fullName>
        <ecNumber evidence="2">2.3.1.48</ecNumber>
    </recommendedName>
</protein>
<reference evidence="8" key="1">
    <citation type="submission" date="2022-08" db="EMBL/GenBank/DDBJ databases">
        <title>Novel sulphate-reducing endosymbionts in the free-living metamonad Anaeramoeba.</title>
        <authorList>
            <person name="Jerlstrom-Hultqvist J."/>
            <person name="Cepicka I."/>
            <person name="Gallot-Lavallee L."/>
            <person name="Salas-Leiva D."/>
            <person name="Curtis B.A."/>
            <person name="Zahonova K."/>
            <person name="Pipaliya S."/>
            <person name="Dacks J."/>
            <person name="Roger A.J."/>
        </authorList>
    </citation>
    <scope>NUCLEOTIDE SEQUENCE</scope>
    <source>
        <strain evidence="8">Busselton2</strain>
    </source>
</reference>
<evidence type="ECO:0000256" key="5">
    <source>
        <dbReference type="ARBA" id="ARBA00048017"/>
    </source>
</evidence>
<gene>
    <name evidence="8" type="ORF">M0812_21332</name>
</gene>
<dbReference type="InterPro" id="IPR037113">
    <property type="entry name" value="Hat1_N_sf"/>
</dbReference>
<dbReference type="InterPro" id="IPR019467">
    <property type="entry name" value="Hat1_N"/>
</dbReference>
<feature type="compositionally biased region" description="Basic and acidic residues" evidence="6">
    <location>
        <begin position="174"/>
        <end position="203"/>
    </location>
</feature>
<comment type="caution">
    <text evidence="8">The sequence shown here is derived from an EMBL/GenBank/DDBJ whole genome shotgun (WGS) entry which is preliminary data.</text>
</comment>
<dbReference type="SUPFAM" id="SSF55729">
    <property type="entry name" value="Acyl-CoA N-acyltransferases (Nat)"/>
    <property type="match status" value="1"/>
</dbReference>
<proteinExistence type="inferred from homology"/>